<keyword evidence="3" id="KW-1185">Reference proteome</keyword>
<evidence type="ECO:0000313" key="2">
    <source>
        <dbReference type="EMBL" id="WOI32871.1"/>
    </source>
</evidence>
<gene>
    <name evidence="2" type="ORF">R1T40_18335</name>
</gene>
<reference evidence="2 3" key="1">
    <citation type="submission" date="2023-10" db="EMBL/GenBank/DDBJ databases">
        <title>Eight complete genome sequences of bacteria isolated from laboratory stock of Giant Kelp gametophytes.</title>
        <authorList>
            <person name="Tolentino B."/>
            <person name="Nuzhdin S."/>
        </authorList>
    </citation>
    <scope>NUCLEOTIDE SEQUENCE [LARGE SCALE GENOMIC DNA]</scope>
    <source>
        <strain evidence="2 3">LC.270.F.C4</strain>
    </source>
</reference>
<sequence length="156" mass="17265">MSDDFQQEGGPRDLLGDPYEQNKESWGRPGYKKTKEKQEAVIALSAAGWTQQRIARYLGCDVKTLRNHFSLELTEAADRVEGEAILAIHRRMRDGNVTAANRVIAMAEKGRAAPPLRPTQPEAATPEQEETPAKGKKEQLADAAKKPTGRWGSILQ</sequence>
<proteinExistence type="predicted"/>
<accession>A0ABZ0HF51</accession>
<dbReference type="Proteomes" id="UP001302666">
    <property type="component" value="Chromosome"/>
</dbReference>
<feature type="region of interest" description="Disordered" evidence="1">
    <location>
        <begin position="108"/>
        <end position="156"/>
    </location>
</feature>
<evidence type="ECO:0000313" key="3">
    <source>
        <dbReference type="Proteomes" id="UP001302666"/>
    </source>
</evidence>
<feature type="compositionally biased region" description="Basic and acidic residues" evidence="1">
    <location>
        <begin position="10"/>
        <end position="26"/>
    </location>
</feature>
<dbReference type="InterPro" id="IPR009057">
    <property type="entry name" value="Homeodomain-like_sf"/>
</dbReference>
<name>A0ABZ0HF51_TRISK</name>
<dbReference type="Gene3D" id="1.10.10.60">
    <property type="entry name" value="Homeodomain-like"/>
    <property type="match status" value="1"/>
</dbReference>
<dbReference type="SUPFAM" id="SSF46689">
    <property type="entry name" value="Homeodomain-like"/>
    <property type="match status" value="1"/>
</dbReference>
<protein>
    <submittedName>
        <fullName evidence="2">Uncharacterized protein</fullName>
    </submittedName>
</protein>
<evidence type="ECO:0000256" key="1">
    <source>
        <dbReference type="SAM" id="MobiDB-lite"/>
    </source>
</evidence>
<dbReference type="EMBL" id="CP136704">
    <property type="protein sequence ID" value="WOI32871.1"/>
    <property type="molecule type" value="Genomic_DNA"/>
</dbReference>
<feature type="compositionally biased region" description="Basic and acidic residues" evidence="1">
    <location>
        <begin position="131"/>
        <end position="145"/>
    </location>
</feature>
<organism evidence="2 3">
    <name type="scientific">Tritonibacter scottomollicae</name>
    <name type="common">Epibacterium scottomollicae</name>
    <dbReference type="NCBI Taxonomy" id="483013"/>
    <lineage>
        <taxon>Bacteria</taxon>
        <taxon>Pseudomonadati</taxon>
        <taxon>Pseudomonadota</taxon>
        <taxon>Alphaproteobacteria</taxon>
        <taxon>Rhodobacterales</taxon>
        <taxon>Paracoccaceae</taxon>
        <taxon>Tritonibacter</taxon>
    </lineage>
</organism>
<dbReference type="RefSeq" id="WP_317385145.1">
    <property type="nucleotide sequence ID" value="NZ_CP136704.1"/>
</dbReference>
<feature type="region of interest" description="Disordered" evidence="1">
    <location>
        <begin position="1"/>
        <end position="34"/>
    </location>
</feature>